<sequence>MELIAALADICKTSDQPIIAIDGPAGAGKTTLSATLSLALAQDFTITVIHMDDLYAGWEDALGTALTESLTWITRSHKAGKELIYSPFNWSQSDFDPPRHCASTSLLILEGVGSSQVAVEEFLATSIWIDLDPIIGFQRVIERDGDHISESMKGWLDQQRQHFARDRTKERSEFILST</sequence>
<evidence type="ECO:0008006" key="2">
    <source>
        <dbReference type="Google" id="ProtNLM"/>
    </source>
</evidence>
<dbReference type="SUPFAM" id="SSF52540">
    <property type="entry name" value="P-loop containing nucleoside triphosphate hydrolases"/>
    <property type="match status" value="1"/>
</dbReference>
<dbReference type="InterPro" id="IPR027417">
    <property type="entry name" value="P-loop_NTPase"/>
</dbReference>
<evidence type="ECO:0000313" key="1">
    <source>
        <dbReference type="EMBL" id="KGA19846.1"/>
    </source>
</evidence>
<dbReference type="Gene3D" id="3.40.50.300">
    <property type="entry name" value="P-loop containing nucleotide triphosphate hydrolases"/>
    <property type="match status" value="1"/>
</dbReference>
<accession>A0A094QZ15</accession>
<organism evidence="1">
    <name type="scientific">freshwater metagenome</name>
    <dbReference type="NCBI Taxonomy" id="449393"/>
    <lineage>
        <taxon>unclassified sequences</taxon>
        <taxon>metagenomes</taxon>
        <taxon>ecological metagenomes</taxon>
    </lineage>
</organism>
<gene>
    <name evidence="1" type="ORF">GM50_4140</name>
</gene>
<dbReference type="AlphaFoldDB" id="A0A094QZ15"/>
<proteinExistence type="predicted"/>
<reference evidence="1" key="1">
    <citation type="submission" date="2014-05" db="EMBL/GenBank/DDBJ databases">
        <title>Key roles for freshwater Actinobacteria revealed by deep metagenomic sequencing.</title>
        <authorList>
            <person name="Ghai R."/>
            <person name="Mizuno C.M."/>
            <person name="Picazo A."/>
            <person name="Camacho A."/>
            <person name="Rodriguez-Valera F."/>
        </authorList>
    </citation>
    <scope>NUCLEOTIDE SEQUENCE</scope>
</reference>
<protein>
    <recommendedName>
        <fullName evidence="2">(d)CMP kinase</fullName>
    </recommendedName>
</protein>
<comment type="caution">
    <text evidence="1">The sequence shown here is derived from an EMBL/GenBank/DDBJ whole genome shotgun (WGS) entry which is preliminary data.</text>
</comment>
<name>A0A094QZ15_9ZZZZ</name>
<dbReference type="EMBL" id="JNSK01000008">
    <property type="protein sequence ID" value="KGA19846.1"/>
    <property type="molecule type" value="Genomic_DNA"/>
</dbReference>